<evidence type="ECO:0000313" key="1">
    <source>
        <dbReference type="EMBL" id="MED6164720.1"/>
    </source>
</evidence>
<gene>
    <name evidence="1" type="ORF">PIB30_092840</name>
</gene>
<organism evidence="1 2">
    <name type="scientific">Stylosanthes scabra</name>
    <dbReference type="NCBI Taxonomy" id="79078"/>
    <lineage>
        <taxon>Eukaryota</taxon>
        <taxon>Viridiplantae</taxon>
        <taxon>Streptophyta</taxon>
        <taxon>Embryophyta</taxon>
        <taxon>Tracheophyta</taxon>
        <taxon>Spermatophyta</taxon>
        <taxon>Magnoliopsida</taxon>
        <taxon>eudicotyledons</taxon>
        <taxon>Gunneridae</taxon>
        <taxon>Pentapetalae</taxon>
        <taxon>rosids</taxon>
        <taxon>fabids</taxon>
        <taxon>Fabales</taxon>
        <taxon>Fabaceae</taxon>
        <taxon>Papilionoideae</taxon>
        <taxon>50 kb inversion clade</taxon>
        <taxon>dalbergioids sensu lato</taxon>
        <taxon>Dalbergieae</taxon>
        <taxon>Pterocarpus clade</taxon>
        <taxon>Stylosanthes</taxon>
    </lineage>
</organism>
<sequence>MCLLPAELPADLGGDVTGGIRVEITGKFSSPCLGAKTLPADFPFDSNSSVGHRPLPLPPPTPIRGLPVSRLTYVVPQRGEPPWPLQHRRAVSNPSSSPSLLGGSLLVSRVAAYIPLTILTVPPSVLTELCCFLYCLAYLGASLLVMIEDFAMIWHNLIEKSVFVAVLLDIWDFLSKSPTHMRFFNDATASDSQIINLALRDHGAVFEGLESIVDVVV</sequence>
<name>A0ABU6UWR6_9FABA</name>
<reference evidence="1 2" key="1">
    <citation type="journal article" date="2023" name="Plants (Basel)">
        <title>Bridging the Gap: Combining Genomics and Transcriptomics Approaches to Understand Stylosanthes scabra, an Orphan Legume from the Brazilian Caatinga.</title>
        <authorList>
            <person name="Ferreira-Neto J.R.C."/>
            <person name="da Silva M.D."/>
            <person name="Binneck E."/>
            <person name="de Melo N.F."/>
            <person name="da Silva R.H."/>
            <person name="de Melo A.L.T.M."/>
            <person name="Pandolfi V."/>
            <person name="Bustamante F.O."/>
            <person name="Brasileiro-Vidal A.C."/>
            <person name="Benko-Iseppon A.M."/>
        </authorList>
    </citation>
    <scope>NUCLEOTIDE SEQUENCE [LARGE SCALE GENOMIC DNA]</scope>
    <source>
        <tissue evidence="1">Leaves</tissue>
    </source>
</reference>
<accession>A0ABU6UWR6</accession>
<dbReference type="Gene3D" id="3.40.50.150">
    <property type="entry name" value="Vaccinia Virus protein VP39"/>
    <property type="match status" value="1"/>
</dbReference>
<dbReference type="InterPro" id="IPR029063">
    <property type="entry name" value="SAM-dependent_MTases_sf"/>
</dbReference>
<protein>
    <submittedName>
        <fullName evidence="1">Uncharacterized protein</fullName>
    </submittedName>
</protein>
<dbReference type="Proteomes" id="UP001341840">
    <property type="component" value="Unassembled WGS sequence"/>
</dbReference>
<keyword evidence="2" id="KW-1185">Reference proteome</keyword>
<evidence type="ECO:0000313" key="2">
    <source>
        <dbReference type="Proteomes" id="UP001341840"/>
    </source>
</evidence>
<proteinExistence type="predicted"/>
<dbReference type="EMBL" id="JASCZI010122770">
    <property type="protein sequence ID" value="MED6164720.1"/>
    <property type="molecule type" value="Genomic_DNA"/>
</dbReference>
<comment type="caution">
    <text evidence="1">The sequence shown here is derived from an EMBL/GenBank/DDBJ whole genome shotgun (WGS) entry which is preliminary data.</text>
</comment>